<dbReference type="GO" id="GO:0008233">
    <property type="term" value="F:peptidase activity"/>
    <property type="evidence" value="ECO:0007669"/>
    <property type="project" value="UniProtKB-KW"/>
</dbReference>
<accession>A0A7W9A4Q8</accession>
<evidence type="ECO:0000259" key="3">
    <source>
        <dbReference type="Pfam" id="PF05193"/>
    </source>
</evidence>
<dbReference type="PANTHER" id="PTHR11851:SF224">
    <property type="entry name" value="PROCESSING PROTEASE"/>
    <property type="match status" value="1"/>
</dbReference>
<evidence type="ECO:0000256" key="1">
    <source>
        <dbReference type="SAM" id="SignalP"/>
    </source>
</evidence>
<dbReference type="GO" id="GO:0046872">
    <property type="term" value="F:metal ion binding"/>
    <property type="evidence" value="ECO:0007669"/>
    <property type="project" value="InterPro"/>
</dbReference>
<dbReference type="InterPro" id="IPR011249">
    <property type="entry name" value="Metalloenz_LuxS/M16"/>
</dbReference>
<evidence type="ECO:0000313" key="5">
    <source>
        <dbReference type="Proteomes" id="UP000548978"/>
    </source>
</evidence>
<dbReference type="EMBL" id="JACIJB010000010">
    <property type="protein sequence ID" value="MBB5661381.1"/>
    <property type="molecule type" value="Genomic_DNA"/>
</dbReference>
<dbReference type="SUPFAM" id="SSF63411">
    <property type="entry name" value="LuxS/MPP-like metallohydrolase"/>
    <property type="match status" value="4"/>
</dbReference>
<feature type="chain" id="PRO_5030936516" evidence="1">
    <location>
        <begin position="27"/>
        <end position="945"/>
    </location>
</feature>
<keyword evidence="4" id="KW-0378">Hydrolase</keyword>
<dbReference type="InterPro" id="IPR007863">
    <property type="entry name" value="Peptidase_M16_C"/>
</dbReference>
<feature type="signal peptide" evidence="1">
    <location>
        <begin position="1"/>
        <end position="26"/>
    </location>
</feature>
<dbReference type="Pfam" id="PF00675">
    <property type="entry name" value="Peptidase_M16"/>
    <property type="match status" value="2"/>
</dbReference>
<feature type="domain" description="Peptidase M16 C-terminal" evidence="3">
    <location>
        <begin position="234"/>
        <end position="407"/>
    </location>
</feature>
<feature type="domain" description="Peptidase M16 N-terminal" evidence="2">
    <location>
        <begin position="79"/>
        <end position="202"/>
    </location>
</feature>
<gene>
    <name evidence="4" type="ORF">FHS65_002142</name>
</gene>
<evidence type="ECO:0000259" key="2">
    <source>
        <dbReference type="Pfam" id="PF00675"/>
    </source>
</evidence>
<comment type="caution">
    <text evidence="4">The sequence shown here is derived from an EMBL/GenBank/DDBJ whole genome shotgun (WGS) entry which is preliminary data.</text>
</comment>
<dbReference type="InterPro" id="IPR011765">
    <property type="entry name" value="Pept_M16_N"/>
</dbReference>
<organism evidence="4 5">
    <name type="scientific">Brevundimonas halotolerans</name>
    <dbReference type="NCBI Taxonomy" id="69670"/>
    <lineage>
        <taxon>Bacteria</taxon>
        <taxon>Pseudomonadati</taxon>
        <taxon>Pseudomonadota</taxon>
        <taxon>Alphaproteobacteria</taxon>
        <taxon>Caulobacterales</taxon>
        <taxon>Caulobacteraceae</taxon>
        <taxon>Brevundimonas</taxon>
    </lineage>
</organism>
<keyword evidence="5" id="KW-1185">Reference proteome</keyword>
<dbReference type="Proteomes" id="UP000548978">
    <property type="component" value="Unassembled WGS sequence"/>
</dbReference>
<keyword evidence="4" id="KW-0645">Protease</keyword>
<dbReference type="EC" id="3.4.24.-" evidence="4"/>
<dbReference type="OrthoDB" id="9811314at2"/>
<dbReference type="Pfam" id="PF05193">
    <property type="entry name" value="Peptidase_M16_C"/>
    <property type="match status" value="2"/>
</dbReference>
<dbReference type="InterPro" id="IPR050361">
    <property type="entry name" value="MPP/UQCRC_Complex"/>
</dbReference>
<dbReference type="PANTHER" id="PTHR11851">
    <property type="entry name" value="METALLOPROTEASE"/>
    <property type="match status" value="1"/>
</dbReference>
<feature type="domain" description="Peptidase M16 C-terminal" evidence="3">
    <location>
        <begin position="672"/>
        <end position="852"/>
    </location>
</feature>
<proteinExistence type="predicted"/>
<dbReference type="RefSeq" id="WP_123285723.1">
    <property type="nucleotide sequence ID" value="NZ_JACIJB010000010.1"/>
</dbReference>
<protein>
    <submittedName>
        <fullName evidence="4">Zinc protease</fullName>
        <ecNumber evidence="4">3.4.24.-</ecNumber>
    </submittedName>
</protein>
<name>A0A7W9A4Q8_9CAUL</name>
<evidence type="ECO:0000313" key="4">
    <source>
        <dbReference type="EMBL" id="MBB5661381.1"/>
    </source>
</evidence>
<sequence length="945" mass="101257">MKPSTLRRYLIAGACLPAILATAAQAQSTDLRPDPHAVVPATAAEAGAALQDSALPALPDVDIPYTRFVLDNGLTLIVHEDRKAPIVAVNIWYHVGSKNEPLGRSGFAHLFEHLMFNGSENFNSDFFKATELLGATDQNGTTNTDRTNYFQNVPTSGLDAMLWLESDRMGHLLGAVDQARLDEQRGVVQNEKRQGENQPYGRAWNAITFATYPDDHPYGHTVIGEMADLDAAALEDVQDWFRSYYGPANAVIVLAGDISPEEALAKVQHYFGDIPPGPPVTQPARMIARMEGEQREVMYDRVGQPRLYKVWNVPPAGEADTDNLGLLAQVLTSGRNSRLYKRLVFDDQIATNVGAFVSEGEIGSQFMIIATAKPGQDLAEIEAILDEEVARLLADGPTAIELERARTSTGSGYVRGLERIGGFGGKSDLLAEGEVYHNDPGAWRVSYQRVLDARPADLVAAGREWLMDGSYTLEVLPFPEYSAAATGADRSQMPAATEMPMAGFPDFERVTLSNGLQVILAPRSGVPTVSMNLIVNAGAVAESADKNGLAVLTPAVMTNGTDTLDALEISDRQQLLGATLGAGSTTDYTTVSMTAIESRLAPSLDLFADVVMNPAFRPEDFQRAQTQQVSGIQQSNRNPGAIANRLLADALYGDDSPYGRSNSGSEATVQALTPADAQAFHDTWFRPDNATLVVVGDTTMAELVPELERAFADWDAPASALPQRAGVGTPPSYSQPQVLIVDRPGPQSIIMAGRLVPALDPSTEPNITAMNTALGGAFTSRINMNLREDKGWSYGAGSGIRTTPGERLFLVSTGVQADRTADSLVEIDNELTGIVDGRPVTDQELGAHKANLIQGMAGDWETNASVAGDLVQMVVYGLPEDYYDQRTAGLAATTPASVSAAARDVLGDGPTVWVIVGDRAAIEPKIRELGLGEVRVVDINGDPVE</sequence>
<dbReference type="GO" id="GO:0006508">
    <property type="term" value="P:proteolysis"/>
    <property type="evidence" value="ECO:0007669"/>
    <property type="project" value="UniProtKB-KW"/>
</dbReference>
<dbReference type="AlphaFoldDB" id="A0A7W9A4Q8"/>
<feature type="domain" description="Peptidase M16 N-terminal" evidence="2">
    <location>
        <begin position="523"/>
        <end position="652"/>
    </location>
</feature>
<keyword evidence="1" id="KW-0732">Signal</keyword>
<reference evidence="4 5" key="1">
    <citation type="submission" date="2020-08" db="EMBL/GenBank/DDBJ databases">
        <title>Genomic Encyclopedia of Type Strains, Phase IV (KMG-IV): sequencing the most valuable type-strain genomes for metagenomic binning, comparative biology and taxonomic classification.</title>
        <authorList>
            <person name="Goeker M."/>
        </authorList>
    </citation>
    <scope>NUCLEOTIDE SEQUENCE [LARGE SCALE GENOMIC DNA]</scope>
    <source>
        <strain evidence="4 5">DSM 24448</strain>
    </source>
</reference>
<dbReference type="Gene3D" id="3.30.830.10">
    <property type="entry name" value="Metalloenzyme, LuxS/M16 peptidase-like"/>
    <property type="match status" value="4"/>
</dbReference>